<accession>A0A650EKG4</accession>
<dbReference type="InterPro" id="IPR004323">
    <property type="entry name" value="Ion_tolerance_CutA"/>
</dbReference>
<proteinExistence type="inferred from homology"/>
<dbReference type="GO" id="GO:0005507">
    <property type="term" value="F:copper ion binding"/>
    <property type="evidence" value="ECO:0007669"/>
    <property type="project" value="TreeGrafter"/>
</dbReference>
<dbReference type="PANTHER" id="PTHR23419:SF8">
    <property type="entry name" value="FI09726P"/>
    <property type="match status" value="1"/>
</dbReference>
<dbReference type="SUPFAM" id="SSF54913">
    <property type="entry name" value="GlnB-like"/>
    <property type="match status" value="1"/>
</dbReference>
<organism evidence="2">
    <name type="scientific">uncultured Helicobacter sp</name>
    <dbReference type="NCBI Taxonomy" id="175537"/>
    <lineage>
        <taxon>Bacteria</taxon>
        <taxon>Pseudomonadati</taxon>
        <taxon>Campylobacterota</taxon>
        <taxon>Epsilonproteobacteria</taxon>
        <taxon>Campylobacterales</taxon>
        <taxon>Helicobacteraceae</taxon>
        <taxon>Helicobacter</taxon>
        <taxon>environmental samples</taxon>
    </lineage>
</organism>
<protein>
    <submittedName>
        <fullName evidence="2">Divalent-cation tolerance protein CutA</fullName>
    </submittedName>
</protein>
<dbReference type="AlphaFoldDB" id="A0A650EKG4"/>
<name>A0A650EKG4_9HELI</name>
<dbReference type="Gene3D" id="3.30.70.120">
    <property type="match status" value="1"/>
</dbReference>
<comment type="similarity">
    <text evidence="1">Belongs to the CutA family.</text>
</comment>
<dbReference type="PANTHER" id="PTHR23419">
    <property type="entry name" value="DIVALENT CATION TOLERANCE CUTA-RELATED"/>
    <property type="match status" value="1"/>
</dbReference>
<sequence length="100" mass="11943">MIVLHTTTPSKKEAKHLAKILLENRFVACAQITKIRSYYTWNGQIAHEKEYLLILKTHKKHKKNIQKILKKYHSYELPQMIFLKAKASKAYQQWLHENLI</sequence>
<reference evidence="2" key="1">
    <citation type="journal article" date="2020" name="J. ISSAAS">
        <title>Lactobacilli and other gastrointestinal microbiota of Peromyscus leucopus, reservoir host for agents of Lyme disease and other zoonoses in North America.</title>
        <authorList>
            <person name="Milovic A."/>
            <person name="Bassam K."/>
            <person name="Shao H."/>
            <person name="Chatzistamou I."/>
            <person name="Tufts D.M."/>
            <person name="Diuk-Wasser M."/>
            <person name="Barbour A.G."/>
        </authorList>
    </citation>
    <scope>NUCLEOTIDE SEQUENCE</scope>
    <source>
        <strain evidence="2">LL4</strain>
    </source>
</reference>
<evidence type="ECO:0000313" key="2">
    <source>
        <dbReference type="EMBL" id="QGT50247.1"/>
    </source>
</evidence>
<dbReference type="InterPro" id="IPR011322">
    <property type="entry name" value="N-reg_PII-like_a/b"/>
</dbReference>
<dbReference type="InterPro" id="IPR015867">
    <property type="entry name" value="N-reg_PII/ATP_PRibTrfase_C"/>
</dbReference>
<gene>
    <name evidence="2" type="ORF">Helico6505_0790</name>
</gene>
<dbReference type="GO" id="GO:0010038">
    <property type="term" value="P:response to metal ion"/>
    <property type="evidence" value="ECO:0007669"/>
    <property type="project" value="InterPro"/>
</dbReference>
<evidence type="ECO:0000256" key="1">
    <source>
        <dbReference type="ARBA" id="ARBA00010169"/>
    </source>
</evidence>
<dbReference type="EMBL" id="MN577568">
    <property type="protein sequence ID" value="QGT50247.1"/>
    <property type="molecule type" value="Genomic_DNA"/>
</dbReference>
<dbReference type="Pfam" id="PF03091">
    <property type="entry name" value="CutA1"/>
    <property type="match status" value="1"/>
</dbReference>